<dbReference type="Pfam" id="PF00092">
    <property type="entry name" value="VWA"/>
    <property type="match status" value="1"/>
</dbReference>
<evidence type="ECO:0000313" key="4">
    <source>
        <dbReference type="Proteomes" id="UP001597083"/>
    </source>
</evidence>
<feature type="domain" description="VWFA" evidence="2">
    <location>
        <begin position="41"/>
        <end position="237"/>
    </location>
</feature>
<feature type="region of interest" description="Disordered" evidence="1">
    <location>
        <begin position="1"/>
        <end position="21"/>
    </location>
</feature>
<dbReference type="PROSITE" id="PS50234">
    <property type="entry name" value="VWFA"/>
    <property type="match status" value="1"/>
</dbReference>
<dbReference type="InterPro" id="IPR036465">
    <property type="entry name" value="vWFA_dom_sf"/>
</dbReference>
<proteinExistence type="predicted"/>
<gene>
    <name evidence="3" type="ORF">ACFQ07_23050</name>
</gene>
<dbReference type="SMART" id="SM00327">
    <property type="entry name" value="VWA"/>
    <property type="match status" value="1"/>
</dbReference>
<dbReference type="InterPro" id="IPR002035">
    <property type="entry name" value="VWF_A"/>
</dbReference>
<dbReference type="EMBL" id="JBHTIR010003397">
    <property type="protein sequence ID" value="MFD0855136.1"/>
    <property type="molecule type" value="Genomic_DNA"/>
</dbReference>
<evidence type="ECO:0000259" key="2">
    <source>
        <dbReference type="PROSITE" id="PS50234"/>
    </source>
</evidence>
<comment type="caution">
    <text evidence="3">The sequence shown here is derived from an EMBL/GenBank/DDBJ whole genome shotgun (WGS) entry which is preliminary data.</text>
</comment>
<organism evidence="3 4">
    <name type="scientific">Actinomadura adrarensis</name>
    <dbReference type="NCBI Taxonomy" id="1819600"/>
    <lineage>
        <taxon>Bacteria</taxon>
        <taxon>Bacillati</taxon>
        <taxon>Actinomycetota</taxon>
        <taxon>Actinomycetes</taxon>
        <taxon>Streptosporangiales</taxon>
        <taxon>Thermomonosporaceae</taxon>
        <taxon>Actinomadura</taxon>
    </lineage>
</organism>
<dbReference type="SUPFAM" id="SSF53300">
    <property type="entry name" value="vWA-like"/>
    <property type="match status" value="1"/>
</dbReference>
<keyword evidence="4" id="KW-1185">Reference proteome</keyword>
<dbReference type="Proteomes" id="UP001597083">
    <property type="component" value="Unassembled WGS sequence"/>
</dbReference>
<evidence type="ECO:0000256" key="1">
    <source>
        <dbReference type="SAM" id="MobiDB-lite"/>
    </source>
</evidence>
<name>A0ABW3CNJ0_9ACTN</name>
<sequence length="246" mass="26995">PDGFTAELGVSPSRPRQLPMPKSTEVAQIMQSWAKLTLGLRMLTLIDISGSMLEPVGRGVTRMEAIAQVAQGGLAMMSNDTEMGQWQFSTNVQGNRDWKETVAIGPLGERVGSITRRNLILSNLQQMRPIPTGDTGLYDTILAAYKMMSDSYKPEFGNSIVLLTDGKNDDANGPTLKQTMDRLRSMVDPNKPIQVFMIGFGPGVDRNELQQIAEATGGSTAVAQTPQEIQKIFLQMLSLRIQPQRN</sequence>
<protein>
    <submittedName>
        <fullName evidence="3">VWA domain-containing protein</fullName>
    </submittedName>
</protein>
<evidence type="ECO:0000313" key="3">
    <source>
        <dbReference type="EMBL" id="MFD0855136.1"/>
    </source>
</evidence>
<accession>A0ABW3CNJ0</accession>
<dbReference type="Gene3D" id="3.40.50.410">
    <property type="entry name" value="von Willebrand factor, type A domain"/>
    <property type="match status" value="1"/>
</dbReference>
<feature type="non-terminal residue" evidence="3">
    <location>
        <position position="1"/>
    </location>
</feature>
<reference evidence="4" key="1">
    <citation type="journal article" date="2019" name="Int. J. Syst. Evol. Microbiol.">
        <title>The Global Catalogue of Microorganisms (GCM) 10K type strain sequencing project: providing services to taxonomists for standard genome sequencing and annotation.</title>
        <authorList>
            <consortium name="The Broad Institute Genomics Platform"/>
            <consortium name="The Broad Institute Genome Sequencing Center for Infectious Disease"/>
            <person name="Wu L."/>
            <person name="Ma J."/>
        </authorList>
    </citation>
    <scope>NUCLEOTIDE SEQUENCE [LARGE SCALE GENOMIC DNA]</scope>
    <source>
        <strain evidence="4">JCM 31696</strain>
    </source>
</reference>